<evidence type="ECO:0000313" key="2">
    <source>
        <dbReference type="Proteomes" id="UP001177185"/>
    </source>
</evidence>
<proteinExistence type="predicted"/>
<accession>A0AA47PA16</accession>
<evidence type="ECO:0000313" key="1">
    <source>
        <dbReference type="EMBL" id="UGV21574.1"/>
    </source>
</evidence>
<dbReference type="Proteomes" id="UP001177185">
    <property type="component" value="Segment"/>
</dbReference>
<keyword evidence="2" id="KW-1185">Reference proteome</keyword>
<protein>
    <submittedName>
        <fullName evidence="1">Uncharacterized protein</fullName>
    </submittedName>
</protein>
<dbReference type="EMBL" id="MW882933">
    <property type="protein sequence ID" value="UGV21574.1"/>
    <property type="molecule type" value="Genomic_DNA"/>
</dbReference>
<sequence length="127" mass="14655">MLNRLTLIIRPASSYHAQIKKILTDERFDHQFGSLQVENADTGHTEDVVLVTCVDFHDVGVVIEKLRTRINPSYYLVDASKAVFSYHHVNRKLTALGYLYQSDVVLHTYNRHIKVGDTNYSFWESKA</sequence>
<organism evidence="1 2">
    <name type="scientific">Cronobacter phage EspYZU05</name>
    <dbReference type="NCBI Taxonomy" id="2836139"/>
    <lineage>
        <taxon>Viruses</taxon>
        <taxon>Duplodnaviria</taxon>
        <taxon>Heunggongvirae</taxon>
        <taxon>Uroviricota</taxon>
        <taxon>Caudoviricetes</taxon>
        <taxon>Autographivirales</taxon>
        <taxon>Autonotataviridae</taxon>
        <taxon>Melnykvirinae</taxon>
        <taxon>Cronosvirus</taxon>
        <taxon>Cronosvirus EspYZU05</taxon>
    </lineage>
</organism>
<name>A0AA47PA16_9CAUD</name>
<reference evidence="1 2" key="1">
    <citation type="journal article" date="2021" name="Quality assurance and safety of crops and foods">
        <title>Isolation and characterization of broad host-range of bacteriophages infecting Cronobacter sakazakii and its biocontrol potential in dairy products.</title>
        <authorList>
            <person name="Li H."/>
            <person name="Yang X.-J."/>
            <person name="Zhu X.-Y."/>
            <person name="Gao L."/>
            <person name="Rao S.-Q."/>
            <person name="Yuan L."/>
            <person name="Yang Z.-Q."/>
        </authorList>
    </citation>
    <scope>NUCLEOTIDE SEQUENCE [LARGE SCALE GENOMIC DNA]</scope>
</reference>